<dbReference type="InterPro" id="IPR017850">
    <property type="entry name" value="Alkaline_phosphatase_core_sf"/>
</dbReference>
<evidence type="ECO:0000256" key="1">
    <source>
        <dbReference type="ARBA" id="ARBA00022801"/>
    </source>
</evidence>
<dbReference type="GO" id="GO:0016788">
    <property type="term" value="F:hydrolase activity, acting on ester bonds"/>
    <property type="evidence" value="ECO:0007669"/>
    <property type="project" value="InterPro"/>
</dbReference>
<evidence type="ECO:0000313" key="3">
    <source>
        <dbReference type="Proteomes" id="UP000242180"/>
    </source>
</evidence>
<dbReference type="Proteomes" id="UP000242180">
    <property type="component" value="Unassembled WGS sequence"/>
</dbReference>
<dbReference type="STRING" id="13706.A0A1X2HM52"/>
<dbReference type="EMBL" id="MCGN01000002">
    <property type="protein sequence ID" value="ORZ00473.1"/>
    <property type="molecule type" value="Genomic_DNA"/>
</dbReference>
<dbReference type="SUPFAM" id="SSF53649">
    <property type="entry name" value="Alkaline phosphatase-like"/>
    <property type="match status" value="1"/>
</dbReference>
<name>A0A1X2HM52_SYNRA</name>
<dbReference type="Pfam" id="PF04185">
    <property type="entry name" value="Phosphoesterase"/>
    <property type="match status" value="1"/>
</dbReference>
<dbReference type="InterPro" id="IPR007312">
    <property type="entry name" value="Phosphoesterase"/>
</dbReference>
<dbReference type="Gene3D" id="3.40.720.10">
    <property type="entry name" value="Alkaline Phosphatase, subunit A"/>
    <property type="match status" value="1"/>
</dbReference>
<keyword evidence="3" id="KW-1185">Reference proteome</keyword>
<sequence>MQIWFENQDFDVIDAIDEFKALAKEGVLLTNFNAITHPSEPNYVAAVGGSSFGITTDDYYNIPANVTNLFDLLEAKGLTWKSYQEDIPSTCWTGYTSEDGLYVRKHNPPIIYDSIGLNKTRCANIVNAKELEKDIENETMPNWSFYTPNMLNDAHTSDTNATYAANWLKGFWDSTLNNPKLLDSTLVIITFDETDNYQIRNRVWTLLFGAVPDKVKGTEDNTFYTHYSTLKLVEENWDLGSLGRNDENKMLTNIFNIFADDLHYKNLEVPEAEIPWMNDTLTGMMTGKFSKDAHQ</sequence>
<evidence type="ECO:0000313" key="2">
    <source>
        <dbReference type="EMBL" id="ORZ00473.1"/>
    </source>
</evidence>
<dbReference type="InParanoid" id="A0A1X2HM52"/>
<dbReference type="OrthoDB" id="5135119at2759"/>
<organism evidence="2 3">
    <name type="scientific">Syncephalastrum racemosum</name>
    <name type="common">Filamentous fungus</name>
    <dbReference type="NCBI Taxonomy" id="13706"/>
    <lineage>
        <taxon>Eukaryota</taxon>
        <taxon>Fungi</taxon>
        <taxon>Fungi incertae sedis</taxon>
        <taxon>Mucoromycota</taxon>
        <taxon>Mucoromycotina</taxon>
        <taxon>Mucoromycetes</taxon>
        <taxon>Mucorales</taxon>
        <taxon>Syncephalastraceae</taxon>
        <taxon>Syncephalastrum</taxon>
    </lineage>
</organism>
<proteinExistence type="predicted"/>
<gene>
    <name evidence="2" type="ORF">BCR43DRAFT_452436</name>
</gene>
<reference evidence="2 3" key="1">
    <citation type="submission" date="2016-07" db="EMBL/GenBank/DDBJ databases">
        <title>Pervasive Adenine N6-methylation of Active Genes in Fungi.</title>
        <authorList>
            <consortium name="DOE Joint Genome Institute"/>
            <person name="Mondo S.J."/>
            <person name="Dannebaum R.O."/>
            <person name="Kuo R.C."/>
            <person name="Labutti K."/>
            <person name="Haridas S."/>
            <person name="Kuo A."/>
            <person name="Salamov A."/>
            <person name="Ahrendt S.R."/>
            <person name="Lipzen A."/>
            <person name="Sullivan W."/>
            <person name="Andreopoulos W.B."/>
            <person name="Clum A."/>
            <person name="Lindquist E."/>
            <person name="Daum C."/>
            <person name="Ramamoorthy G.K."/>
            <person name="Gryganskyi A."/>
            <person name="Culley D."/>
            <person name="Magnuson J.K."/>
            <person name="James T.Y."/>
            <person name="O'Malley M.A."/>
            <person name="Stajich J.E."/>
            <person name="Spatafora J.W."/>
            <person name="Visel A."/>
            <person name="Grigoriev I.V."/>
        </authorList>
    </citation>
    <scope>NUCLEOTIDE SEQUENCE [LARGE SCALE GENOMIC DNA]</scope>
    <source>
        <strain evidence="2 3">NRRL 2496</strain>
    </source>
</reference>
<dbReference type="PANTHER" id="PTHR31956">
    <property type="entry name" value="NON-SPECIFIC PHOSPHOLIPASE C4-RELATED"/>
    <property type="match status" value="1"/>
</dbReference>
<accession>A0A1X2HM52</accession>
<keyword evidence="1" id="KW-0378">Hydrolase</keyword>
<protein>
    <submittedName>
        <fullName evidence="2">Phosphoesterase family-domain-containing protein</fullName>
    </submittedName>
</protein>
<comment type="caution">
    <text evidence="2">The sequence shown here is derived from an EMBL/GenBank/DDBJ whole genome shotgun (WGS) entry which is preliminary data.</text>
</comment>
<dbReference type="OMA" id="EYYNISA"/>
<dbReference type="PANTHER" id="PTHR31956:SF8">
    <property type="entry name" value="ACID PHOSPHATASE PHOA (AFU_ORTHOLOGUE AFUA_1G03570)"/>
    <property type="match status" value="1"/>
</dbReference>
<dbReference type="AlphaFoldDB" id="A0A1X2HM52"/>
<dbReference type="GO" id="GO:0009395">
    <property type="term" value="P:phospholipid catabolic process"/>
    <property type="evidence" value="ECO:0007669"/>
    <property type="project" value="TreeGrafter"/>
</dbReference>